<dbReference type="Gene3D" id="3.30.750.24">
    <property type="entry name" value="STAS domain"/>
    <property type="match status" value="1"/>
</dbReference>
<gene>
    <name evidence="3" type="ORF">BREV_BREV_01159</name>
    <name evidence="2" type="ORF">GYM46_10585</name>
</gene>
<dbReference type="RefSeq" id="WP_008261250.1">
    <property type="nucleotide sequence ID" value="NZ_CP048751.1"/>
</dbReference>
<evidence type="ECO:0000313" key="2">
    <source>
        <dbReference type="EMBL" id="QIH73355.1"/>
    </source>
</evidence>
<reference evidence="2 5" key="2">
    <citation type="submission" date="2020-01" db="EMBL/GenBank/DDBJ databases">
        <authorList>
            <person name="Wang S."/>
        </authorList>
    </citation>
    <scope>NUCLEOTIDE SEQUENCE [LARGE SCALE GENOMIC DNA]</scope>
    <source>
        <strain evidence="2 5">D151-2-6</strain>
    </source>
</reference>
<accession>A0A6G7EIB2</accession>
<sequence>MTDAIVLATVLDMNAAEPLKAELLARRGQPVTLDASNVERLGGLCLQVLLSARKTWAADGVDLTITPQSQGFSEQWTAFGASETNVPDPLAQDPLEGALA</sequence>
<reference evidence="3 4" key="1">
    <citation type="submission" date="2018-11" db="EMBL/GenBank/DDBJ databases">
        <authorList>
            <person name="Peiro R."/>
            <person name="Begona"/>
            <person name="Cbmso G."/>
            <person name="Lopez M."/>
            <person name="Gonzalez S."/>
            <person name="Sacristan E."/>
            <person name="Castillo E."/>
        </authorList>
    </citation>
    <scope>NUCLEOTIDE SEQUENCE [LARGE SCALE GENOMIC DNA]</scope>
    <source>
        <strain evidence="3">Brev_genome</strain>
    </source>
</reference>
<dbReference type="InterPro" id="IPR058548">
    <property type="entry name" value="MlaB-like_STAS"/>
</dbReference>
<evidence type="ECO:0000313" key="5">
    <source>
        <dbReference type="Proteomes" id="UP000501325"/>
    </source>
</evidence>
<proteinExistence type="predicted"/>
<keyword evidence="4" id="KW-1185">Reference proteome</keyword>
<dbReference type="EMBL" id="UXHF01000016">
    <property type="protein sequence ID" value="VDC49335.1"/>
    <property type="molecule type" value="Genomic_DNA"/>
</dbReference>
<dbReference type="Pfam" id="PF13466">
    <property type="entry name" value="STAS_2"/>
    <property type="match status" value="1"/>
</dbReference>
<organism evidence="3 4">
    <name type="scientific">Brevundimonas mediterranea</name>
    <dbReference type="NCBI Taxonomy" id="74329"/>
    <lineage>
        <taxon>Bacteria</taxon>
        <taxon>Pseudomonadati</taxon>
        <taxon>Pseudomonadota</taxon>
        <taxon>Alphaproteobacteria</taxon>
        <taxon>Caulobacterales</taxon>
        <taxon>Caulobacteraceae</taxon>
        <taxon>Brevundimonas</taxon>
    </lineage>
</organism>
<name>A0A6G7EIB2_9CAUL</name>
<dbReference type="SUPFAM" id="SSF52091">
    <property type="entry name" value="SpoIIaa-like"/>
    <property type="match status" value="1"/>
</dbReference>
<dbReference type="AlphaFoldDB" id="A0A6G7EIB2"/>
<feature type="domain" description="MlaB-like STAS" evidence="1">
    <location>
        <begin position="5"/>
        <end position="76"/>
    </location>
</feature>
<dbReference type="EMBL" id="CP048751">
    <property type="protein sequence ID" value="QIH73355.1"/>
    <property type="molecule type" value="Genomic_DNA"/>
</dbReference>
<evidence type="ECO:0000313" key="3">
    <source>
        <dbReference type="EMBL" id="VDC49335.1"/>
    </source>
</evidence>
<protein>
    <submittedName>
        <fullName evidence="2">STAS domain-containing protein</fullName>
    </submittedName>
</protein>
<dbReference type="KEGG" id="bmed:GYM46_10585"/>
<dbReference type="Proteomes" id="UP000501325">
    <property type="component" value="Chromosome"/>
</dbReference>
<evidence type="ECO:0000313" key="4">
    <source>
        <dbReference type="Proteomes" id="UP000289220"/>
    </source>
</evidence>
<dbReference type="Proteomes" id="UP000289220">
    <property type="component" value="Unassembled WGS sequence"/>
</dbReference>
<evidence type="ECO:0000259" key="1">
    <source>
        <dbReference type="Pfam" id="PF13466"/>
    </source>
</evidence>
<dbReference type="InterPro" id="IPR036513">
    <property type="entry name" value="STAS_dom_sf"/>
</dbReference>